<dbReference type="GO" id="GO:0050568">
    <property type="term" value="F:protein-glutamine glutaminase activity"/>
    <property type="evidence" value="ECO:0007669"/>
    <property type="project" value="UniProtKB-UniRule"/>
</dbReference>
<feature type="active site" evidence="5 6">
    <location>
        <position position="170"/>
    </location>
</feature>
<evidence type="ECO:0000256" key="2">
    <source>
        <dbReference type="ARBA" id="ARBA00022500"/>
    </source>
</evidence>
<comment type="PTM">
    <text evidence="5">Phosphorylated by CheA. Phosphorylation of the N-terminal regulatory domain activates the methylesterase activity.</text>
</comment>
<dbReference type="SUPFAM" id="SSF52172">
    <property type="entry name" value="CheY-like"/>
    <property type="match status" value="1"/>
</dbReference>
<dbReference type="EMBL" id="CP044205">
    <property type="protein sequence ID" value="QFY43294.1"/>
    <property type="molecule type" value="Genomic_DNA"/>
</dbReference>
<evidence type="ECO:0000256" key="7">
    <source>
        <dbReference type="PROSITE-ProRule" id="PRU00169"/>
    </source>
</evidence>
<dbReference type="GO" id="GO:0008984">
    <property type="term" value="F:protein-glutamate methylesterase activity"/>
    <property type="evidence" value="ECO:0007669"/>
    <property type="project" value="UniProtKB-UniRule"/>
</dbReference>
<dbReference type="EC" id="3.5.1.44" evidence="5"/>
<feature type="domain" description="Response regulatory" evidence="8">
    <location>
        <begin position="10"/>
        <end position="127"/>
    </location>
</feature>
<keyword evidence="5 7" id="KW-0597">Phosphoprotein</keyword>
<feature type="active site" evidence="5 6">
    <location>
        <position position="293"/>
    </location>
</feature>
<keyword evidence="1 5" id="KW-0963">Cytoplasm</keyword>
<protein>
    <recommendedName>
        <fullName evidence="5">Protein-glutamate methylesterase/protein-glutamine glutaminase</fullName>
        <ecNumber evidence="5">3.1.1.61</ecNumber>
        <ecNumber evidence="5">3.5.1.44</ecNumber>
    </recommendedName>
</protein>
<dbReference type="PROSITE" id="PS50122">
    <property type="entry name" value="CHEB"/>
    <property type="match status" value="1"/>
</dbReference>
<organism evidence="10 11">
    <name type="scientific">Candidatus Methylospira mobilis</name>
    <dbReference type="NCBI Taxonomy" id="1808979"/>
    <lineage>
        <taxon>Bacteria</taxon>
        <taxon>Pseudomonadati</taxon>
        <taxon>Pseudomonadota</taxon>
        <taxon>Gammaproteobacteria</taxon>
        <taxon>Methylococcales</taxon>
        <taxon>Methylococcaceae</taxon>
        <taxon>Candidatus Methylospira</taxon>
    </lineage>
</organism>
<dbReference type="PROSITE" id="PS50110">
    <property type="entry name" value="RESPONSE_REGULATORY"/>
    <property type="match status" value="1"/>
</dbReference>
<dbReference type="InterPro" id="IPR001789">
    <property type="entry name" value="Sig_transdc_resp-reg_receiver"/>
</dbReference>
<dbReference type="Pfam" id="PF01339">
    <property type="entry name" value="CheB_methylest"/>
    <property type="match status" value="1"/>
</dbReference>
<dbReference type="RefSeq" id="WP_153249276.1">
    <property type="nucleotide sequence ID" value="NZ_CP044205.1"/>
</dbReference>
<gene>
    <name evidence="5" type="primary">cheB</name>
    <name evidence="10" type="ORF">F6R98_12255</name>
</gene>
<feature type="active site" evidence="5 6">
    <location>
        <position position="196"/>
    </location>
</feature>
<dbReference type="CDD" id="cd16432">
    <property type="entry name" value="CheB_Rec"/>
    <property type="match status" value="1"/>
</dbReference>
<dbReference type="Proteomes" id="UP000325755">
    <property type="component" value="Chromosome"/>
</dbReference>
<evidence type="ECO:0000313" key="11">
    <source>
        <dbReference type="Proteomes" id="UP000325755"/>
    </source>
</evidence>
<dbReference type="GO" id="GO:0005737">
    <property type="term" value="C:cytoplasm"/>
    <property type="evidence" value="ECO:0007669"/>
    <property type="project" value="UniProtKB-SubCell"/>
</dbReference>
<sequence>MNITHKRRIRVLIVDDSALVRRILSDGIKRDPDLEVIGEASNPYAARDIMVENRPDVITLDVEMPKMDGVTFLKHYMPVMPIPTLMISSLTQQGQRITLDALESGAVDFIPKPQVGVVDELPKLQDEINRRIKAAAQISVAHLKRENRREVRAVTNLGNTTDRVIAIGSSTGGVEALTRILPAFPADAPGIVIVQHMPGGFTHSFAERLNELCRMQVKEAEEGDRVQPGRILLAPGGLKHMTVIRSGGQYRITLIDGDPVNYSRPSVDVLLNSVARAAGVNVAAAILTGMGKDGAEGLLAIRQAGGRTLAQDEETCVVFGMPSVAWAMGGAESLAPLENIPALLVNALQRRDN</sequence>
<dbReference type="InterPro" id="IPR000673">
    <property type="entry name" value="Sig_transdc_resp-reg_Me-estase"/>
</dbReference>
<comment type="catalytic activity">
    <reaction evidence="4 5">
        <text>[protein]-L-glutamate 5-O-methyl ester + H2O = L-glutamyl-[protein] + methanol + H(+)</text>
        <dbReference type="Rhea" id="RHEA:23236"/>
        <dbReference type="Rhea" id="RHEA-COMP:10208"/>
        <dbReference type="Rhea" id="RHEA-COMP:10311"/>
        <dbReference type="ChEBI" id="CHEBI:15377"/>
        <dbReference type="ChEBI" id="CHEBI:15378"/>
        <dbReference type="ChEBI" id="CHEBI:17790"/>
        <dbReference type="ChEBI" id="CHEBI:29973"/>
        <dbReference type="ChEBI" id="CHEBI:82795"/>
        <dbReference type="EC" id="3.1.1.61"/>
    </reaction>
</comment>
<dbReference type="PIRSF" id="PIRSF000876">
    <property type="entry name" value="RR_chemtxs_CheB"/>
    <property type="match status" value="1"/>
</dbReference>
<dbReference type="GO" id="GO:0000156">
    <property type="term" value="F:phosphorelay response regulator activity"/>
    <property type="evidence" value="ECO:0007669"/>
    <property type="project" value="InterPro"/>
</dbReference>
<comment type="catalytic activity">
    <reaction evidence="5">
        <text>L-glutaminyl-[protein] + H2O = L-glutamyl-[protein] + NH4(+)</text>
        <dbReference type="Rhea" id="RHEA:16441"/>
        <dbReference type="Rhea" id="RHEA-COMP:10207"/>
        <dbReference type="Rhea" id="RHEA-COMP:10208"/>
        <dbReference type="ChEBI" id="CHEBI:15377"/>
        <dbReference type="ChEBI" id="CHEBI:28938"/>
        <dbReference type="ChEBI" id="CHEBI:29973"/>
        <dbReference type="ChEBI" id="CHEBI:30011"/>
        <dbReference type="EC" id="3.5.1.44"/>
    </reaction>
</comment>
<dbReference type="InterPro" id="IPR035909">
    <property type="entry name" value="CheB_C"/>
</dbReference>
<dbReference type="PANTHER" id="PTHR42872">
    <property type="entry name" value="PROTEIN-GLUTAMATE METHYLESTERASE/PROTEIN-GLUTAMINE GLUTAMINASE"/>
    <property type="match status" value="1"/>
</dbReference>
<dbReference type="InParanoid" id="A0A5Q0BM48"/>
<dbReference type="NCBIfam" id="NF001965">
    <property type="entry name" value="PRK00742.1"/>
    <property type="match status" value="1"/>
</dbReference>
<dbReference type="EC" id="3.1.1.61" evidence="5"/>
<evidence type="ECO:0000256" key="3">
    <source>
        <dbReference type="ARBA" id="ARBA00022801"/>
    </source>
</evidence>
<dbReference type="KEGG" id="mmob:F6R98_12255"/>
<dbReference type="PANTHER" id="PTHR42872:SF6">
    <property type="entry name" value="PROTEIN-GLUTAMATE METHYLESTERASE_PROTEIN-GLUTAMINE GLUTAMINASE"/>
    <property type="match status" value="1"/>
</dbReference>
<comment type="similarity">
    <text evidence="5">Belongs to the CheB family.</text>
</comment>
<evidence type="ECO:0000313" key="10">
    <source>
        <dbReference type="EMBL" id="QFY43294.1"/>
    </source>
</evidence>
<feature type="modified residue" description="4-aspartylphosphate" evidence="5 7">
    <location>
        <position position="61"/>
    </location>
</feature>
<dbReference type="AlphaFoldDB" id="A0A5Q0BM48"/>
<dbReference type="Gene3D" id="3.40.50.2300">
    <property type="match status" value="1"/>
</dbReference>
<dbReference type="InterPro" id="IPR008248">
    <property type="entry name" value="CheB-like"/>
</dbReference>
<dbReference type="GO" id="GO:0006935">
    <property type="term" value="P:chemotaxis"/>
    <property type="evidence" value="ECO:0007669"/>
    <property type="project" value="UniProtKB-UniRule"/>
</dbReference>
<dbReference type="NCBIfam" id="NF009206">
    <property type="entry name" value="PRK12555.1"/>
    <property type="match status" value="1"/>
</dbReference>
<name>A0A5Q0BM48_9GAMM</name>
<accession>A0A5Q0BM48</accession>
<evidence type="ECO:0000259" key="9">
    <source>
        <dbReference type="PROSITE" id="PS50122"/>
    </source>
</evidence>
<dbReference type="Pfam" id="PF00072">
    <property type="entry name" value="Response_reg"/>
    <property type="match status" value="1"/>
</dbReference>
<keyword evidence="3 5" id="KW-0378">Hydrolase</keyword>
<keyword evidence="2 5" id="KW-0145">Chemotaxis</keyword>
<evidence type="ECO:0000259" key="8">
    <source>
        <dbReference type="PROSITE" id="PS50110"/>
    </source>
</evidence>
<dbReference type="SUPFAM" id="SSF52738">
    <property type="entry name" value="Methylesterase CheB, C-terminal domain"/>
    <property type="match status" value="1"/>
</dbReference>
<dbReference type="CDD" id="cd17541">
    <property type="entry name" value="REC_CheB-like"/>
    <property type="match status" value="1"/>
</dbReference>
<comment type="domain">
    <text evidence="5">Contains a C-terminal catalytic domain, and an N-terminal region which modulates catalytic activity.</text>
</comment>
<feature type="domain" description="CheB-type methylesterase" evidence="9">
    <location>
        <begin position="158"/>
        <end position="351"/>
    </location>
</feature>
<dbReference type="SMART" id="SM00448">
    <property type="entry name" value="REC"/>
    <property type="match status" value="1"/>
</dbReference>
<evidence type="ECO:0000256" key="1">
    <source>
        <dbReference type="ARBA" id="ARBA00022490"/>
    </source>
</evidence>
<comment type="subcellular location">
    <subcellularLocation>
        <location evidence="5">Cytoplasm</location>
    </subcellularLocation>
</comment>
<dbReference type="HAMAP" id="MF_00099">
    <property type="entry name" value="CheB_chemtxs"/>
    <property type="match status" value="1"/>
</dbReference>
<evidence type="ECO:0000256" key="5">
    <source>
        <dbReference type="HAMAP-Rule" id="MF_00099"/>
    </source>
</evidence>
<comment type="function">
    <text evidence="5">Involved in chemotaxis. Part of a chemotaxis signal transduction system that modulates chemotaxis in response to various stimuli. Catalyzes the demethylation of specific methylglutamate residues introduced into the chemoreceptors (methyl-accepting chemotaxis proteins or MCP) by CheR. Also mediates the irreversible deamidation of specific glutamine residues to glutamic acid.</text>
</comment>
<dbReference type="Gene3D" id="3.40.50.180">
    <property type="entry name" value="Methylesterase CheB, C-terminal domain"/>
    <property type="match status" value="1"/>
</dbReference>
<dbReference type="OrthoDB" id="9793421at2"/>
<reference evidence="10 11" key="1">
    <citation type="submission" date="2019-09" db="EMBL/GenBank/DDBJ databases">
        <title>Ecophysiology of the spiral-shaped methanotroph Methylospira mobilis as revealed by the complete genome sequence.</title>
        <authorList>
            <person name="Oshkin I.Y."/>
            <person name="Dedysh S.N."/>
            <person name="Miroshnikov K."/>
            <person name="Danilova O.V."/>
            <person name="Hakobyan A."/>
            <person name="Liesack W."/>
        </authorList>
    </citation>
    <scope>NUCLEOTIDE SEQUENCE [LARGE SCALE GENOMIC DNA]</scope>
    <source>
        <strain evidence="10 11">Shm1</strain>
    </source>
</reference>
<keyword evidence="11" id="KW-1185">Reference proteome</keyword>
<dbReference type="InterPro" id="IPR011006">
    <property type="entry name" value="CheY-like_superfamily"/>
</dbReference>
<evidence type="ECO:0000256" key="4">
    <source>
        <dbReference type="ARBA" id="ARBA00048267"/>
    </source>
</evidence>
<evidence type="ECO:0000256" key="6">
    <source>
        <dbReference type="PROSITE-ProRule" id="PRU00050"/>
    </source>
</evidence>
<proteinExistence type="inferred from homology"/>